<gene>
    <name evidence="1" type="ORF">NDEV_1604</name>
</gene>
<name>A0A128A4S8_9ARCH</name>
<accession>A0A128A4S8</accession>
<dbReference type="EMBL" id="LN890280">
    <property type="protein sequence ID" value="CUR52366.1"/>
    <property type="molecule type" value="Genomic_DNA"/>
</dbReference>
<dbReference type="KEGG" id="ndv:NDEV_1604"/>
<keyword evidence="2" id="KW-1185">Reference proteome</keyword>
<reference evidence="2" key="1">
    <citation type="submission" date="2015-10" db="EMBL/GenBank/DDBJ databases">
        <authorList>
            <person name="Lehtovirta-Morley L.E."/>
            <person name="Vieille C."/>
        </authorList>
    </citation>
    <scope>NUCLEOTIDE SEQUENCE [LARGE SCALE GENOMIC DNA]</scope>
</reference>
<dbReference type="AlphaFoldDB" id="A0A128A4S8"/>
<organism evidence="1 2">
    <name type="scientific">Nitrosotalea devaniterrae</name>
    <dbReference type="NCBI Taxonomy" id="1078905"/>
    <lineage>
        <taxon>Archaea</taxon>
        <taxon>Nitrososphaerota</taxon>
        <taxon>Nitrososphaeria</taxon>
        <taxon>Nitrosotaleales</taxon>
        <taxon>Nitrosotaleaceae</taxon>
        <taxon>Nitrosotalea</taxon>
    </lineage>
</organism>
<evidence type="ECO:0008006" key="3">
    <source>
        <dbReference type="Google" id="ProtNLM"/>
    </source>
</evidence>
<dbReference type="Proteomes" id="UP000196239">
    <property type="component" value="Chromosome 1"/>
</dbReference>
<evidence type="ECO:0000313" key="1">
    <source>
        <dbReference type="EMBL" id="CUR52366.1"/>
    </source>
</evidence>
<sequence length="208" mass="23167">MSWQRQTLMLVGVISLVLGVQYSFATPSLEISTSKHVYEYGDFLSINFLVSEITSHDIVIHITDSSNKTSAPINLPIDNLNSTITSPFPFYKTTFSPGTYRIDANYSNATASASFDLVDSGKIAIPTEFKSLVKTVQQGSPTDKSYAGIIRELINDNIINIPGYNQTGQVHVPQWFIKNVQWWSDDSISDNDFGMSIQYLIQKGIIQV</sequence>
<proteinExistence type="predicted"/>
<evidence type="ECO:0000313" key="2">
    <source>
        <dbReference type="Proteomes" id="UP000196239"/>
    </source>
</evidence>
<protein>
    <recommendedName>
        <fullName evidence="3">Secreted periplasmic Zn-dependent protease</fullName>
    </recommendedName>
</protein>